<evidence type="ECO:0000313" key="1">
    <source>
        <dbReference type="EMBL" id="KAG5489896.1"/>
    </source>
</evidence>
<dbReference type="GO" id="GO:0003873">
    <property type="term" value="F:6-phosphofructo-2-kinase activity"/>
    <property type="evidence" value="ECO:0007669"/>
    <property type="project" value="TreeGrafter"/>
</dbReference>
<dbReference type="CDD" id="cd07067">
    <property type="entry name" value="HP_PGM_like"/>
    <property type="match status" value="1"/>
</dbReference>
<dbReference type="RefSeq" id="XP_067752224.1">
    <property type="nucleotide sequence ID" value="XM_067896067.1"/>
</dbReference>
<dbReference type="Pfam" id="PF00300">
    <property type="entry name" value="His_Phos_1"/>
    <property type="match status" value="1"/>
</dbReference>
<dbReference type="KEGG" id="phet:94286144"/>
<dbReference type="FunFam" id="3.40.50.1240:FF:000073">
    <property type="entry name" value="Fructose-6-phosphate2-kinase/fructose-2,6-bisph os phatase-likeprotein"/>
    <property type="match status" value="1"/>
</dbReference>
<dbReference type="PANTHER" id="PTHR10606">
    <property type="entry name" value="6-PHOSPHOFRUCTO-2-KINASE/FRUCTOSE-2,6-BISPHOSPHATASE"/>
    <property type="match status" value="1"/>
</dbReference>
<dbReference type="Proteomes" id="UP000674318">
    <property type="component" value="Unassembled WGS sequence"/>
</dbReference>
<dbReference type="GO" id="GO:0005829">
    <property type="term" value="C:cytosol"/>
    <property type="evidence" value="ECO:0007669"/>
    <property type="project" value="TreeGrafter"/>
</dbReference>
<dbReference type="InterPro" id="IPR029033">
    <property type="entry name" value="His_PPase_superfam"/>
</dbReference>
<dbReference type="AlphaFoldDB" id="A0A836I480"/>
<dbReference type="InterPro" id="IPR013078">
    <property type="entry name" value="His_Pase_superF_clade-1"/>
</dbReference>
<gene>
    <name evidence="1" type="ORF">JKF63_00013</name>
</gene>
<dbReference type="GO" id="GO:0006003">
    <property type="term" value="P:fructose 2,6-bisphosphate metabolic process"/>
    <property type="evidence" value="ECO:0007669"/>
    <property type="project" value="InterPro"/>
</dbReference>
<proteinExistence type="predicted"/>
<sequence length="485" mass="55191">MVLVHLRASNVYDLEGKNEVNSIDFRHMVGVEHHTQREVVHTPPFLTGTDVDHADMASTGLYRFSNATNPVIIFVSSEEKCSVPARFFCTRFVHYFHWIGESVQLFVASKSFQDHRPTPFATQQDMWLQENRRCLSAVLNYFDSDPKLGFFATPVAVIFTSCDGPDAHRALASLIPPDRSFSIRHVRFAEEWGGNRYSTSHFIDVSLQRQALRASRSGGSIFCSCLTSFLNSMLPTLYQLHSEEPLEGAPGETLKSFPPIFFTRHGQSEYNVEDRLGGDPDLTETGRIDADDIARFFESQVKTNLKLFDHRTAAWGEDGDFEVWCSQLRRTQHTAQPTADILSRGVLKPFKSLNEIHAGICEDMTNKEVELLYPFIQFFRHTDKVGFRYPDGESYIDLVRRLTPLLNDLSNCTKCVVVVAHQAVLRTMLSFFGGRPVEEAVHVPCPQRTIWVCTMNRLGEPQLAEISLSPRRDHEKAPSVRWQGW</sequence>
<dbReference type="GO" id="GO:0005524">
    <property type="term" value="F:ATP binding"/>
    <property type="evidence" value="ECO:0007669"/>
    <property type="project" value="InterPro"/>
</dbReference>
<reference evidence="1 2" key="1">
    <citation type="submission" date="2021-02" db="EMBL/GenBank/DDBJ databases">
        <title>Porcisia hertigi Genome sequencing and assembly.</title>
        <authorList>
            <person name="Almutairi H."/>
            <person name="Gatherer D."/>
        </authorList>
    </citation>
    <scope>NUCLEOTIDE SEQUENCE [LARGE SCALE GENOMIC DNA]</scope>
    <source>
        <strain evidence="1 2">C119</strain>
    </source>
</reference>
<name>A0A836I480_9TRYP</name>
<dbReference type="PANTHER" id="PTHR10606:SF36">
    <property type="entry name" value="PUTATIVE-RELATED"/>
    <property type="match status" value="1"/>
</dbReference>
<evidence type="ECO:0008006" key="3">
    <source>
        <dbReference type="Google" id="ProtNLM"/>
    </source>
</evidence>
<accession>A0A836I480</accession>
<dbReference type="OrthoDB" id="267323at2759"/>
<dbReference type="GO" id="GO:0004331">
    <property type="term" value="F:fructose-2,6-bisphosphate 2-phosphatase activity"/>
    <property type="evidence" value="ECO:0007669"/>
    <property type="project" value="TreeGrafter"/>
</dbReference>
<dbReference type="EMBL" id="JAFJZO010000036">
    <property type="protein sequence ID" value="KAG5489896.1"/>
    <property type="molecule type" value="Genomic_DNA"/>
</dbReference>
<comment type="caution">
    <text evidence="1">The sequence shown here is derived from an EMBL/GenBank/DDBJ whole genome shotgun (WGS) entry which is preliminary data.</text>
</comment>
<evidence type="ECO:0000313" key="2">
    <source>
        <dbReference type="Proteomes" id="UP000674318"/>
    </source>
</evidence>
<organism evidence="1 2">
    <name type="scientific">Porcisia hertigi</name>
    <dbReference type="NCBI Taxonomy" id="2761500"/>
    <lineage>
        <taxon>Eukaryota</taxon>
        <taxon>Discoba</taxon>
        <taxon>Euglenozoa</taxon>
        <taxon>Kinetoplastea</taxon>
        <taxon>Metakinetoplastina</taxon>
        <taxon>Trypanosomatida</taxon>
        <taxon>Trypanosomatidae</taxon>
        <taxon>Leishmaniinae</taxon>
        <taxon>Porcisia</taxon>
    </lineage>
</organism>
<dbReference type="SUPFAM" id="SSF53254">
    <property type="entry name" value="Phosphoglycerate mutase-like"/>
    <property type="match status" value="1"/>
</dbReference>
<dbReference type="InterPro" id="IPR003094">
    <property type="entry name" value="6Pfruct_kin"/>
</dbReference>
<keyword evidence="2" id="KW-1185">Reference proteome</keyword>
<dbReference type="SMART" id="SM00855">
    <property type="entry name" value="PGAM"/>
    <property type="match status" value="1"/>
</dbReference>
<protein>
    <recommendedName>
        <fullName evidence="3">Fructose-2,6-bisphosphatase</fullName>
    </recommendedName>
</protein>
<dbReference type="Gene3D" id="3.40.50.1240">
    <property type="entry name" value="Phosphoglycerate mutase-like"/>
    <property type="match status" value="1"/>
</dbReference>
<dbReference type="GeneID" id="94286144"/>